<organism evidence="1 2">
    <name type="scientific">Operophtera brumata</name>
    <name type="common">Winter moth</name>
    <name type="synonym">Phalaena brumata</name>
    <dbReference type="NCBI Taxonomy" id="104452"/>
    <lineage>
        <taxon>Eukaryota</taxon>
        <taxon>Metazoa</taxon>
        <taxon>Ecdysozoa</taxon>
        <taxon>Arthropoda</taxon>
        <taxon>Hexapoda</taxon>
        <taxon>Insecta</taxon>
        <taxon>Pterygota</taxon>
        <taxon>Neoptera</taxon>
        <taxon>Endopterygota</taxon>
        <taxon>Lepidoptera</taxon>
        <taxon>Glossata</taxon>
        <taxon>Ditrysia</taxon>
        <taxon>Geometroidea</taxon>
        <taxon>Geometridae</taxon>
        <taxon>Larentiinae</taxon>
        <taxon>Operophtera</taxon>
    </lineage>
</organism>
<sequence length="193" mass="21339">MQVETLTRERSALIMAAASRALMLERHERAAELFVRMTLARRELAAHLDGRTEPPSTDQAINAEIFHGWLGFYSSKSYLIVPIFDTILQYNSYVSPFEINIDAGIKIAISGMHKRSQHVDRFKRGEGSRAPARECSICTECPAGTGEQSAHAVRTTPLYLGEGATTDPKLWFSSEPGLMLKNTSLVPTAILTS</sequence>
<dbReference type="EMBL" id="JTDY01000230">
    <property type="protein sequence ID" value="KOB78175.1"/>
    <property type="molecule type" value="Genomic_DNA"/>
</dbReference>
<evidence type="ECO:0000313" key="2">
    <source>
        <dbReference type="Proteomes" id="UP000037510"/>
    </source>
</evidence>
<dbReference type="AlphaFoldDB" id="A0A0L7LRT5"/>
<name>A0A0L7LRT5_OPEBR</name>
<keyword evidence="2" id="KW-1185">Reference proteome</keyword>
<accession>A0A0L7LRT5</accession>
<proteinExistence type="predicted"/>
<gene>
    <name evidence="1" type="ORF">OBRU01_00557</name>
</gene>
<comment type="caution">
    <text evidence="1">The sequence shown here is derived from an EMBL/GenBank/DDBJ whole genome shotgun (WGS) entry which is preliminary data.</text>
</comment>
<reference evidence="1 2" key="1">
    <citation type="journal article" date="2015" name="Genome Biol. Evol.">
        <title>The genome of winter moth (Operophtera brumata) provides a genomic perspective on sexual dimorphism and phenology.</title>
        <authorList>
            <person name="Derks M.F."/>
            <person name="Smit S."/>
            <person name="Salis L."/>
            <person name="Schijlen E."/>
            <person name="Bossers A."/>
            <person name="Mateman C."/>
            <person name="Pijl A.S."/>
            <person name="de Ridder D."/>
            <person name="Groenen M.A."/>
            <person name="Visser M.E."/>
            <person name="Megens H.J."/>
        </authorList>
    </citation>
    <scope>NUCLEOTIDE SEQUENCE [LARGE SCALE GENOMIC DNA]</scope>
    <source>
        <strain evidence="1">WM2013NL</strain>
        <tissue evidence="1">Head and thorax</tissue>
    </source>
</reference>
<evidence type="ECO:0000313" key="1">
    <source>
        <dbReference type="EMBL" id="KOB78175.1"/>
    </source>
</evidence>
<dbReference type="Proteomes" id="UP000037510">
    <property type="component" value="Unassembled WGS sequence"/>
</dbReference>
<protein>
    <submittedName>
        <fullName evidence="1">Uncharacterized protein</fullName>
    </submittedName>
</protein>